<dbReference type="PROSITE" id="PS50088">
    <property type="entry name" value="ANK_REPEAT"/>
    <property type="match status" value="4"/>
</dbReference>
<dbReference type="InterPro" id="IPR036770">
    <property type="entry name" value="Ankyrin_rpt-contain_sf"/>
</dbReference>
<dbReference type="SMART" id="SM00248">
    <property type="entry name" value="ANK"/>
    <property type="match status" value="8"/>
</dbReference>
<accession>A0A673KPF4</accession>
<dbReference type="PANTHER" id="PTHR24127:SF1">
    <property type="entry name" value="ANKYRIN REPEAT AND EF-HAND DOMAIN-CONTAINING PROTEIN 1"/>
    <property type="match status" value="1"/>
</dbReference>
<dbReference type="Proteomes" id="UP000472270">
    <property type="component" value="Unassembled WGS sequence"/>
</dbReference>
<dbReference type="InterPro" id="IPR002110">
    <property type="entry name" value="Ankyrin_rpt"/>
</dbReference>
<dbReference type="Pfam" id="PF00023">
    <property type="entry name" value="Ank"/>
    <property type="match status" value="1"/>
</dbReference>
<evidence type="ECO:0000313" key="2">
    <source>
        <dbReference type="Ensembl" id="ENSSRHP00000064862.1"/>
    </source>
</evidence>
<dbReference type="Ensembl" id="ENSSRHT00000066650.1">
    <property type="protein sequence ID" value="ENSSRHP00000064862.1"/>
    <property type="gene ID" value="ENSSRHG00000032301.1"/>
</dbReference>
<feature type="repeat" description="ANK" evidence="1">
    <location>
        <begin position="69"/>
        <end position="101"/>
    </location>
</feature>
<dbReference type="InterPro" id="IPR052801">
    <property type="entry name" value="Ankyrin-EF-hand"/>
</dbReference>
<keyword evidence="3" id="KW-1185">Reference proteome</keyword>
<dbReference type="AlphaFoldDB" id="A0A673KPF4"/>
<dbReference type="Gene3D" id="1.25.40.20">
    <property type="entry name" value="Ankyrin repeat-containing domain"/>
    <property type="match status" value="3"/>
</dbReference>
<sequence>GVNEIFRFMMSCTLAKGRLEVLQIYRLLQCVQDGDKPYIEKLISMVANKPDILGFLIAQGARPDMQDSRGRTPLMLAAELGYDGIVSLLAKNNAHMKLVHKEGKGLLFYCIHPTKRHMCCLQVALNVFLLACEQAQDCEGMCLSILERGADPNATNQVCRTALMEATRAGAIDLVRAILKKGGEVNALDKKRFHAAHFAAERGFFEIIKVMSAYAADFGVVTSEGDTLLHFAASGCNPKLKNQEGLLPRQIAKDCGHKATVKELKKAERLHGKFSKGAGATNEPWALTLHDWSHENENALRSAFESLEKIYINMNYCVKTGDIESLRLALSQKVPVDVKDRFYKTPLMAACASGNYEVAKFLLDNGADVNACDQFSWTSLHHAGHLDIIQLLLETGASVDPSTLNGATPLMRAIESCRPSCVEYLIKAGAKVNAVNKTGTQNCLDVAHAYADFRVVDLI</sequence>
<feature type="repeat" description="ANK" evidence="1">
    <location>
        <begin position="342"/>
        <end position="374"/>
    </location>
</feature>
<organism evidence="2 3">
    <name type="scientific">Sinocyclocheilus rhinocerous</name>
    <dbReference type="NCBI Taxonomy" id="307959"/>
    <lineage>
        <taxon>Eukaryota</taxon>
        <taxon>Metazoa</taxon>
        <taxon>Chordata</taxon>
        <taxon>Craniata</taxon>
        <taxon>Vertebrata</taxon>
        <taxon>Euteleostomi</taxon>
        <taxon>Actinopterygii</taxon>
        <taxon>Neopterygii</taxon>
        <taxon>Teleostei</taxon>
        <taxon>Ostariophysi</taxon>
        <taxon>Cypriniformes</taxon>
        <taxon>Cyprinidae</taxon>
        <taxon>Cyprininae</taxon>
        <taxon>Sinocyclocheilus</taxon>
    </lineage>
</organism>
<dbReference type="Pfam" id="PF12796">
    <property type="entry name" value="Ank_2"/>
    <property type="match status" value="3"/>
</dbReference>
<evidence type="ECO:0000313" key="3">
    <source>
        <dbReference type="Proteomes" id="UP000472270"/>
    </source>
</evidence>
<dbReference type="PRINTS" id="PR01415">
    <property type="entry name" value="ANKYRIN"/>
</dbReference>
<name>A0A673KPF4_9TELE</name>
<protein>
    <submittedName>
        <fullName evidence="2">Ankyrin repeat and EF-hand domain containing 1a</fullName>
    </submittedName>
</protein>
<dbReference type="PROSITE" id="PS50297">
    <property type="entry name" value="ANK_REP_REGION"/>
    <property type="match status" value="3"/>
</dbReference>
<keyword evidence="1" id="KW-0040">ANK repeat</keyword>
<dbReference type="SUPFAM" id="SSF48403">
    <property type="entry name" value="Ankyrin repeat"/>
    <property type="match status" value="2"/>
</dbReference>
<feature type="repeat" description="ANK" evidence="1">
    <location>
        <begin position="405"/>
        <end position="437"/>
    </location>
</feature>
<feature type="repeat" description="ANK" evidence="1">
    <location>
        <begin position="158"/>
        <end position="190"/>
    </location>
</feature>
<dbReference type="PANTHER" id="PTHR24127">
    <property type="entry name" value="ANKYRIN REPEAT AND EF-HAND DOMAIN-CONTAINING PROTEIN 1"/>
    <property type="match status" value="1"/>
</dbReference>
<reference evidence="2" key="1">
    <citation type="submission" date="2025-08" db="UniProtKB">
        <authorList>
            <consortium name="Ensembl"/>
        </authorList>
    </citation>
    <scope>IDENTIFICATION</scope>
</reference>
<reference evidence="2" key="2">
    <citation type="submission" date="2025-09" db="UniProtKB">
        <authorList>
            <consortium name="Ensembl"/>
        </authorList>
    </citation>
    <scope>IDENTIFICATION</scope>
</reference>
<evidence type="ECO:0000256" key="1">
    <source>
        <dbReference type="PROSITE-ProRule" id="PRU00023"/>
    </source>
</evidence>
<proteinExistence type="predicted"/>